<dbReference type="Pfam" id="PF20703">
    <property type="entry name" value="nSTAND1"/>
    <property type="match status" value="1"/>
</dbReference>
<evidence type="ECO:0000313" key="2">
    <source>
        <dbReference type="EMBL" id="NYD34520.1"/>
    </source>
</evidence>
<protein>
    <recommendedName>
        <fullName evidence="1">Novel STAND NTPase 1 domain-containing protein</fullName>
    </recommendedName>
</protein>
<comment type="caution">
    <text evidence="2">The sequence shown here is derived from an EMBL/GenBank/DDBJ whole genome shotgun (WGS) entry which is preliminary data.</text>
</comment>
<dbReference type="EMBL" id="JACCBN010000001">
    <property type="protein sequence ID" value="NYD34520.1"/>
    <property type="molecule type" value="Genomic_DNA"/>
</dbReference>
<reference evidence="2 3" key="1">
    <citation type="submission" date="2020-07" db="EMBL/GenBank/DDBJ databases">
        <title>Sequencing the genomes of 1000 actinobacteria strains.</title>
        <authorList>
            <person name="Klenk H.-P."/>
        </authorList>
    </citation>
    <scope>NUCLEOTIDE SEQUENCE [LARGE SCALE GENOMIC DNA]</scope>
    <source>
        <strain evidence="2 3">DSM 45772</strain>
    </source>
</reference>
<organism evidence="2 3">
    <name type="scientific">Actinomycetospora corticicola</name>
    <dbReference type="NCBI Taxonomy" id="663602"/>
    <lineage>
        <taxon>Bacteria</taxon>
        <taxon>Bacillati</taxon>
        <taxon>Actinomycetota</taxon>
        <taxon>Actinomycetes</taxon>
        <taxon>Pseudonocardiales</taxon>
        <taxon>Pseudonocardiaceae</taxon>
        <taxon>Actinomycetospora</taxon>
    </lineage>
</organism>
<dbReference type="InterPro" id="IPR049052">
    <property type="entry name" value="nSTAND1"/>
</dbReference>
<dbReference type="SUPFAM" id="SSF52540">
    <property type="entry name" value="P-loop containing nucleoside triphosphate hydrolases"/>
    <property type="match status" value="1"/>
</dbReference>
<proteinExistence type="predicted"/>
<dbReference type="Proteomes" id="UP000535890">
    <property type="component" value="Unassembled WGS sequence"/>
</dbReference>
<evidence type="ECO:0000259" key="1">
    <source>
        <dbReference type="Pfam" id="PF20703"/>
    </source>
</evidence>
<dbReference type="SUPFAM" id="SSF50494">
    <property type="entry name" value="Trypsin-like serine proteases"/>
    <property type="match status" value="1"/>
</dbReference>
<sequence length="690" mass="72212">MARIRAPGDTVVGAGVLLAPRLVATCAHVVGDALGYDDVPDLAPDAELEVDLPFAPDGPLRRATVWRWWPPASDGTGDVALLQLDAAVGVAVPSTRRVPEPWGRPFRTAGFPPGREDGVWAAGVLRREQGSGWIQLSGAEEIGPGFSGAPILDECGDAVIAMAVAADRGDGPARSAYAIPIARVLAQAPQLLVNPYRGLAAFDEAHREFFFGREDELARALQVLDRDGLVVLVGGSGAGKSSLLTAGVLPEARVRGLRPARVRLAGVASRPAVITAFAAALTEAVAPDPSGRTRAVRTPDAVERWTLRDWSRVLSARPGDRTVVAGAVGPVGIGDARAVASGRLFVAVDQFEDLAFSSPPAAHTALEVIGLLVALGVRVGVTARWATFDDLLDGRSAPVVQRALVGVLPLDRAHLRAAVAEPAARVPGPSFDPGLVARIVDDAGDEPGRLPLVAVLLAELWDAADDGRLTIEAYARVGTVQGALAAAAEREWTAIPVGRRARARALLLAMTRPTETGFVRRPLPLAPLAPGQRRVLEALAAARLVVISPGAAEDVAELAHQSLIDRWPRLQRWLQADDAFLRWRAGLQAGVAAWAPTHDRDVLLRGAALDVAAGWATERAGDLRAPEQEFIAAGLSRRRRERRLRRATLAVVVVLGVSAGSLLAAGLDAPGDGLCGTGSAISAPVAPAPP</sequence>
<dbReference type="InterPro" id="IPR027417">
    <property type="entry name" value="P-loop_NTPase"/>
</dbReference>
<feature type="domain" description="Novel STAND NTPase 1" evidence="1">
    <location>
        <begin position="195"/>
        <end position="597"/>
    </location>
</feature>
<dbReference type="AlphaFoldDB" id="A0A7Y9DS68"/>
<gene>
    <name evidence="2" type="ORF">BJ983_000622</name>
</gene>
<evidence type="ECO:0000313" key="3">
    <source>
        <dbReference type="Proteomes" id="UP000535890"/>
    </source>
</evidence>
<dbReference type="RefSeq" id="WP_179792461.1">
    <property type="nucleotide sequence ID" value="NZ_BAABHP010000018.1"/>
</dbReference>
<dbReference type="Gene3D" id="2.40.10.120">
    <property type="match status" value="1"/>
</dbReference>
<accession>A0A7Y9DS68</accession>
<name>A0A7Y9DS68_9PSEU</name>
<keyword evidence="3" id="KW-1185">Reference proteome</keyword>
<dbReference type="Pfam" id="PF13365">
    <property type="entry name" value="Trypsin_2"/>
    <property type="match status" value="1"/>
</dbReference>
<dbReference type="InterPro" id="IPR009003">
    <property type="entry name" value="Peptidase_S1_PA"/>
</dbReference>